<gene>
    <name evidence="1" type="ORF">APG09_00959</name>
</gene>
<dbReference type="EMBL" id="LNJE01000010">
    <property type="protein sequence ID" value="KYC57714.1"/>
    <property type="molecule type" value="Genomic_DNA"/>
</dbReference>
<organism evidence="1">
    <name type="scientific">Candidatus Methanofastidiosum methylothiophilum</name>
    <dbReference type="NCBI Taxonomy" id="1705564"/>
    <lineage>
        <taxon>Archaea</taxon>
        <taxon>Methanobacteriati</taxon>
        <taxon>Methanobacteriota</taxon>
        <taxon>Stenosarchaea group</taxon>
        <taxon>Candidatus Methanofastidiosia</taxon>
        <taxon>Candidatus Methanofastidiosales</taxon>
        <taxon>Candidatus Methanofastidiosaceae</taxon>
        <taxon>Candidatus Methanofastidiosum</taxon>
    </lineage>
</organism>
<dbReference type="AlphaFoldDB" id="A0A150JLG4"/>
<proteinExistence type="predicted"/>
<comment type="caution">
    <text evidence="1">The sequence shown here is derived from an EMBL/GenBank/DDBJ whole genome shotgun (WGS) entry which is preliminary data.</text>
</comment>
<sequence>MQELIVENYGSINADFKCKKLTIIEGKEKETILRLLYLFQKTASKIKADSDLDKLSVNFWKNWKRLGLSQSEGFIQWKSNSVEITVKDEAVKFTVHDEEIDKKAIFLPKSRIYTFEYTKKKNKDEIFLDFLDEKIVDTIVEAIREDNRSTIIGGELAVEYGIFYFNDGGGFEDLMDLPEFYHKVLPTEYLFNYVTYRDKVIFLEKFGVENTFDEKFEALTKQLLQICKNTQVIMTLNNPSLIDFINDPITIGNKIGLLTMLETKLFTETLYLYENEVSQIYI</sequence>
<name>A0A150JLG4_9EURY</name>
<protein>
    <submittedName>
        <fullName evidence="1">Uncharacterized protein</fullName>
    </submittedName>
</protein>
<evidence type="ECO:0000313" key="1">
    <source>
        <dbReference type="EMBL" id="KYC57714.1"/>
    </source>
</evidence>
<accession>A0A150JLG4</accession>
<reference evidence="1" key="1">
    <citation type="journal article" date="2016" name="ISME J.">
        <title>Chasing the elusive Euryarchaeota class WSA2: genomes reveal a uniquely fastidious methyl-reducing methanogen.</title>
        <authorList>
            <person name="Nobu M.K."/>
            <person name="Narihiro T."/>
            <person name="Kuroda K."/>
            <person name="Mei R."/>
            <person name="Liu W.T."/>
        </authorList>
    </citation>
    <scope>NUCLEOTIDE SEQUENCE [LARGE SCALE GENOMIC DNA]</scope>
    <source>
        <strain evidence="1">ADurb1213_Bin02801</strain>
    </source>
</reference>